<dbReference type="CDD" id="cd04301">
    <property type="entry name" value="NAT_SF"/>
    <property type="match status" value="1"/>
</dbReference>
<dbReference type="RefSeq" id="WP_343904543.1">
    <property type="nucleotide sequence ID" value="NZ_BAAAJE010000001.1"/>
</dbReference>
<proteinExistence type="predicted"/>
<dbReference type="InterPro" id="IPR000182">
    <property type="entry name" value="GNAT_dom"/>
</dbReference>
<evidence type="ECO:0000313" key="3">
    <source>
        <dbReference type="Proteomes" id="UP001499979"/>
    </source>
</evidence>
<dbReference type="PANTHER" id="PTHR43792:SF1">
    <property type="entry name" value="N-ACETYLTRANSFERASE DOMAIN-CONTAINING PROTEIN"/>
    <property type="match status" value="1"/>
</dbReference>
<evidence type="ECO:0000259" key="1">
    <source>
        <dbReference type="PROSITE" id="PS51186"/>
    </source>
</evidence>
<comment type="caution">
    <text evidence="2">The sequence shown here is derived from an EMBL/GenBank/DDBJ whole genome shotgun (WGS) entry which is preliminary data.</text>
</comment>
<dbReference type="EMBL" id="BAAAJE010000001">
    <property type="protein sequence ID" value="GAA1124493.1"/>
    <property type="molecule type" value="Genomic_DNA"/>
</dbReference>
<dbReference type="PANTHER" id="PTHR43792">
    <property type="entry name" value="GNAT FAMILY, PUTATIVE (AFU_ORTHOLOGUE AFUA_3G00765)-RELATED-RELATED"/>
    <property type="match status" value="1"/>
</dbReference>
<keyword evidence="3" id="KW-1185">Reference proteome</keyword>
<accession>A0ABP4ET00</accession>
<dbReference type="PROSITE" id="PS51186">
    <property type="entry name" value="GNAT"/>
    <property type="match status" value="1"/>
</dbReference>
<sequence length="191" mass="21740">MPQDLTAVPWPIRTERLAIRPATPGDLDATWAFRREPSVSEWLTHRISDREEYAAVFLGEERLATTLVVEMDGEVVGDLMLRVEDPWAQAEVAERAQGTQAELGWVVAPSYAGRGIGTEAVTALLEICFAHLGLRRVKALCFADNTASWRLMERVGMRREEYNVRDSLHRDRGWLDGMGYALLEDEWRARR</sequence>
<dbReference type="Pfam" id="PF13302">
    <property type="entry name" value="Acetyltransf_3"/>
    <property type="match status" value="1"/>
</dbReference>
<dbReference type="InterPro" id="IPR016181">
    <property type="entry name" value="Acyl_CoA_acyltransferase"/>
</dbReference>
<dbReference type="InterPro" id="IPR051531">
    <property type="entry name" value="N-acetyltransferase"/>
</dbReference>
<feature type="domain" description="N-acetyltransferase" evidence="1">
    <location>
        <begin position="17"/>
        <end position="186"/>
    </location>
</feature>
<protein>
    <submittedName>
        <fullName evidence="2">GNAT family protein</fullName>
    </submittedName>
</protein>
<dbReference type="SUPFAM" id="SSF55729">
    <property type="entry name" value="Acyl-CoA N-acyltransferases (Nat)"/>
    <property type="match status" value="1"/>
</dbReference>
<gene>
    <name evidence="2" type="ORF">GCM10009606_00180</name>
</gene>
<reference evidence="3" key="1">
    <citation type="journal article" date="2019" name="Int. J. Syst. Evol. Microbiol.">
        <title>The Global Catalogue of Microorganisms (GCM) 10K type strain sequencing project: providing services to taxonomists for standard genome sequencing and annotation.</title>
        <authorList>
            <consortium name="The Broad Institute Genomics Platform"/>
            <consortium name="The Broad Institute Genome Sequencing Center for Infectious Disease"/>
            <person name="Wu L."/>
            <person name="Ma J."/>
        </authorList>
    </citation>
    <scope>NUCLEOTIDE SEQUENCE [LARGE SCALE GENOMIC DNA]</scope>
    <source>
        <strain evidence="3">JCM 11813</strain>
    </source>
</reference>
<dbReference type="Gene3D" id="3.40.630.30">
    <property type="match status" value="1"/>
</dbReference>
<evidence type="ECO:0000313" key="2">
    <source>
        <dbReference type="EMBL" id="GAA1124493.1"/>
    </source>
</evidence>
<name>A0ABP4ET00_9ACTN</name>
<organism evidence="2 3">
    <name type="scientific">Nocardioides aquiterrae</name>
    <dbReference type="NCBI Taxonomy" id="203799"/>
    <lineage>
        <taxon>Bacteria</taxon>
        <taxon>Bacillati</taxon>
        <taxon>Actinomycetota</taxon>
        <taxon>Actinomycetes</taxon>
        <taxon>Propionibacteriales</taxon>
        <taxon>Nocardioidaceae</taxon>
        <taxon>Nocardioides</taxon>
    </lineage>
</organism>
<dbReference type="Proteomes" id="UP001499979">
    <property type="component" value="Unassembled WGS sequence"/>
</dbReference>